<dbReference type="Pfam" id="PF13286">
    <property type="entry name" value="HD_assoc"/>
    <property type="match status" value="1"/>
</dbReference>
<dbReference type="GO" id="GO:0006203">
    <property type="term" value="P:dGTP catabolic process"/>
    <property type="evidence" value="ECO:0007669"/>
    <property type="project" value="TreeGrafter"/>
</dbReference>
<dbReference type="Gene3D" id="1.10.3210.10">
    <property type="entry name" value="Hypothetical protein af1432"/>
    <property type="match status" value="1"/>
</dbReference>
<dbReference type="GO" id="GO:0008832">
    <property type="term" value="F:dGTPase activity"/>
    <property type="evidence" value="ECO:0007669"/>
    <property type="project" value="TreeGrafter"/>
</dbReference>
<dbReference type="InterPro" id="IPR050135">
    <property type="entry name" value="dGTPase-like"/>
</dbReference>
<dbReference type="EMBL" id="LXYT01000003">
    <property type="protein sequence ID" value="OLY42784.1"/>
    <property type="molecule type" value="Genomic_DNA"/>
</dbReference>
<dbReference type="NCBIfam" id="NF002326">
    <property type="entry name" value="PRK01286.1-1"/>
    <property type="match status" value="1"/>
</dbReference>
<evidence type="ECO:0000256" key="1">
    <source>
        <dbReference type="ARBA" id="ARBA00022801"/>
    </source>
</evidence>
<dbReference type="NCBIfam" id="TIGR00277">
    <property type="entry name" value="HDIG"/>
    <property type="match status" value="1"/>
</dbReference>
<protein>
    <recommendedName>
        <fullName evidence="2">Deoxyguanosinetriphosphate triphosphohydrolase-like protein</fullName>
    </recommendedName>
</protein>
<dbReference type="PANTHER" id="PTHR11373:SF43">
    <property type="entry name" value="DEOXYGUANOSINETRIPHOSPHATE TRIPHOSPHOHYDROLASE-LIKE PROTEIN"/>
    <property type="match status" value="1"/>
</dbReference>
<evidence type="ECO:0000313" key="6">
    <source>
        <dbReference type="Proteomes" id="UP000187344"/>
    </source>
</evidence>
<dbReference type="SMART" id="SM00471">
    <property type="entry name" value="HDc"/>
    <property type="match status" value="1"/>
</dbReference>
<organism evidence="5 6">
    <name type="scientific">Bartonella apis</name>
    <dbReference type="NCBI Taxonomy" id="1686310"/>
    <lineage>
        <taxon>Bacteria</taxon>
        <taxon>Pseudomonadati</taxon>
        <taxon>Pseudomonadota</taxon>
        <taxon>Alphaproteobacteria</taxon>
        <taxon>Hyphomicrobiales</taxon>
        <taxon>Bartonellaceae</taxon>
        <taxon>Bartonella</taxon>
    </lineage>
</organism>
<dbReference type="InterPro" id="IPR026875">
    <property type="entry name" value="PHydrolase_assoc_dom"/>
</dbReference>
<feature type="domain" description="HD" evidence="4">
    <location>
        <begin position="73"/>
        <end position="215"/>
    </location>
</feature>
<evidence type="ECO:0000256" key="3">
    <source>
        <dbReference type="SAM" id="MobiDB-lite"/>
    </source>
</evidence>
<dbReference type="PANTHER" id="PTHR11373">
    <property type="entry name" value="DEOXYNUCLEOSIDE TRIPHOSPHATE TRIPHOSPHOHYDROLASE"/>
    <property type="match status" value="1"/>
</dbReference>
<dbReference type="NCBIfam" id="TIGR01353">
    <property type="entry name" value="dGTP_triPase"/>
    <property type="match status" value="1"/>
</dbReference>
<evidence type="ECO:0000259" key="4">
    <source>
        <dbReference type="PROSITE" id="PS51831"/>
    </source>
</evidence>
<dbReference type="RefSeq" id="WP_075870619.1">
    <property type="nucleotide sequence ID" value="NZ_LXYT01000003.1"/>
</dbReference>
<comment type="similarity">
    <text evidence="2">Belongs to the dGTPase family. Type 2 subfamily.</text>
</comment>
<reference evidence="5 6" key="1">
    <citation type="submission" date="2016-12" db="EMBL/GenBank/DDBJ databases">
        <title>Comparative genomics of Bartonella apis.</title>
        <authorList>
            <person name="Engel P."/>
        </authorList>
    </citation>
    <scope>NUCLEOTIDE SEQUENCE [LARGE SCALE GENOMIC DNA]</scope>
    <source>
        <strain evidence="5 6">PEB0149</strain>
    </source>
</reference>
<dbReference type="HAMAP" id="MF_01212">
    <property type="entry name" value="dGTPase_type2"/>
    <property type="match status" value="1"/>
</dbReference>
<sequence>MDINEIGFGYRPRAPYASDPSKSRGRLVDEPSSPTRTAFQRDRDRIIHSNAFRRLNHKTQVFIADEGDLYRTRLTHSLEVSQIARALARALRLDEDLAEAIALVHDFGHTPFGHAGEDALNEKMKPFGGFDHNAQGLRIVTSLEHRYPRFDGLNLTWETLEGLAKHNGPLTGPAAKSPMIPVTLIEYNKLQNLELDRFASLEAQCAAIADDIAYNAHDIDDGLRSGLLSLTQFENVELTSNILGSIKRDYPDLDRTRRGYELVRRQITLMVEDVINHSLELIDELSPVSIDDIHNAGHQLVRFSPKMAKAERELKRFLYDNLYHHEYVWNRRSEAEKIVSELFDFYYEHPDAMPEEWYNTTINLNTGKRARIISDFLSGMTDNYALREYRRLFDRTTLLS</sequence>
<dbReference type="Pfam" id="PF01966">
    <property type="entry name" value="HD"/>
    <property type="match status" value="1"/>
</dbReference>
<evidence type="ECO:0000256" key="2">
    <source>
        <dbReference type="HAMAP-Rule" id="MF_01212"/>
    </source>
</evidence>
<dbReference type="Proteomes" id="UP000187344">
    <property type="component" value="Unassembled WGS sequence"/>
</dbReference>
<dbReference type="InterPro" id="IPR006675">
    <property type="entry name" value="HDIG_dom"/>
</dbReference>
<dbReference type="InterPro" id="IPR006674">
    <property type="entry name" value="HD_domain"/>
</dbReference>
<dbReference type="InterPro" id="IPR023023">
    <property type="entry name" value="dNTPase_2"/>
</dbReference>
<keyword evidence="6" id="KW-1185">Reference proteome</keyword>
<dbReference type="AlphaFoldDB" id="A0A1R0F740"/>
<dbReference type="NCBIfam" id="NF002328">
    <property type="entry name" value="PRK01286.1-3"/>
    <property type="match status" value="1"/>
</dbReference>
<accession>A0A1R0F740</accession>
<dbReference type="InterPro" id="IPR003607">
    <property type="entry name" value="HD/PDEase_dom"/>
</dbReference>
<dbReference type="PROSITE" id="PS51831">
    <property type="entry name" value="HD"/>
    <property type="match status" value="1"/>
</dbReference>
<keyword evidence="1 2" id="KW-0378">Hydrolase</keyword>
<name>A0A1R0F740_9HYPH</name>
<dbReference type="OrthoDB" id="9803619at2"/>
<gene>
    <name evidence="5" type="ORF">PEB0149_001940</name>
</gene>
<dbReference type="SUPFAM" id="SSF109604">
    <property type="entry name" value="HD-domain/PDEase-like"/>
    <property type="match status" value="1"/>
</dbReference>
<dbReference type="CDD" id="cd00077">
    <property type="entry name" value="HDc"/>
    <property type="match status" value="1"/>
</dbReference>
<comment type="caution">
    <text evidence="5">The sequence shown here is derived from an EMBL/GenBank/DDBJ whole genome shotgun (WGS) entry which is preliminary data.</text>
</comment>
<proteinExistence type="inferred from homology"/>
<feature type="region of interest" description="Disordered" evidence="3">
    <location>
        <begin position="14"/>
        <end position="37"/>
    </location>
</feature>
<evidence type="ECO:0000313" key="5">
    <source>
        <dbReference type="EMBL" id="OLY42784.1"/>
    </source>
</evidence>
<dbReference type="InterPro" id="IPR006261">
    <property type="entry name" value="dGTPase"/>
</dbReference>